<evidence type="ECO:0000256" key="1">
    <source>
        <dbReference type="ARBA" id="ARBA00005322"/>
    </source>
</evidence>
<dbReference type="SUPFAM" id="SSF101498">
    <property type="entry name" value="Anti-sigma factor FlgM"/>
    <property type="match status" value="1"/>
</dbReference>
<dbReference type="GO" id="GO:0045892">
    <property type="term" value="P:negative regulation of DNA-templated transcription"/>
    <property type="evidence" value="ECO:0007669"/>
    <property type="project" value="InterPro"/>
</dbReference>
<dbReference type="KEGG" id="bteq:G4P54_18205"/>
<keyword evidence="8" id="KW-0969">Cilium</keyword>
<evidence type="ECO:0000256" key="3">
    <source>
        <dbReference type="ARBA" id="ARBA00022491"/>
    </source>
</evidence>
<accession>A0A6H0WN72</accession>
<proteinExistence type="inferred from homology"/>
<keyword evidence="5" id="KW-0805">Transcription regulation</keyword>
<dbReference type="RefSeq" id="WP_024714212.1">
    <property type="nucleotide sequence ID" value="NZ_CP048852.1"/>
</dbReference>
<comment type="similarity">
    <text evidence="1">Belongs to the FlgM family.</text>
</comment>
<evidence type="ECO:0000256" key="6">
    <source>
        <dbReference type="ARBA" id="ARBA00023163"/>
    </source>
</evidence>
<keyword evidence="9" id="KW-1185">Reference proteome</keyword>
<keyword evidence="3" id="KW-0678">Repressor</keyword>
<organism evidence="8 9">
    <name type="scientific">Bacillus tequilensis</name>
    <dbReference type="NCBI Taxonomy" id="227866"/>
    <lineage>
        <taxon>Bacteria</taxon>
        <taxon>Bacillati</taxon>
        <taxon>Bacillota</taxon>
        <taxon>Bacilli</taxon>
        <taxon>Bacillales</taxon>
        <taxon>Bacillaceae</taxon>
        <taxon>Bacillus</taxon>
    </lineage>
</organism>
<keyword evidence="8" id="KW-0282">Flagellum</keyword>
<evidence type="ECO:0000256" key="5">
    <source>
        <dbReference type="ARBA" id="ARBA00023015"/>
    </source>
</evidence>
<evidence type="ECO:0000313" key="9">
    <source>
        <dbReference type="Proteomes" id="UP000501914"/>
    </source>
</evidence>
<dbReference type="InterPro" id="IPR031316">
    <property type="entry name" value="FlgM_C"/>
</dbReference>
<dbReference type="EMBL" id="CP048852">
    <property type="protein sequence ID" value="QIW81574.1"/>
    <property type="molecule type" value="Genomic_DNA"/>
</dbReference>
<dbReference type="InterPro" id="IPR007412">
    <property type="entry name" value="FlgM"/>
</dbReference>
<keyword evidence="4" id="KW-1005">Bacterial flagellum biogenesis</keyword>
<evidence type="ECO:0000256" key="2">
    <source>
        <dbReference type="ARBA" id="ARBA00017823"/>
    </source>
</evidence>
<protein>
    <recommendedName>
        <fullName evidence="2">Negative regulator of flagellin synthesis</fullName>
    </recommendedName>
</protein>
<evidence type="ECO:0000256" key="4">
    <source>
        <dbReference type="ARBA" id="ARBA00022795"/>
    </source>
</evidence>
<feature type="domain" description="Anti-sigma-28 factor FlgM C-terminal" evidence="7">
    <location>
        <begin position="32"/>
        <end position="83"/>
    </location>
</feature>
<dbReference type="InterPro" id="IPR035890">
    <property type="entry name" value="Anti-sigma-28_factor_FlgM_sf"/>
</dbReference>
<dbReference type="Gene3D" id="6.10.140.30">
    <property type="entry name" value="Anti-sigma-28 factor FlgM"/>
    <property type="match status" value="1"/>
</dbReference>
<keyword evidence="8" id="KW-0966">Cell projection</keyword>
<name>A0A6H0WN72_9BACI</name>
<evidence type="ECO:0000313" key="8">
    <source>
        <dbReference type="EMBL" id="QIW81574.1"/>
    </source>
</evidence>
<gene>
    <name evidence="8" type="primary">flgM</name>
    <name evidence="8" type="ORF">G4P54_18205</name>
</gene>
<dbReference type="Pfam" id="PF04316">
    <property type="entry name" value="FlgM"/>
    <property type="match status" value="1"/>
</dbReference>
<sequence>MKINQFGTQSVNPYQKNYDKQAVQKTAAQPQDKIEISSQAKEMQSASDAVTGSRQEKIAQLKAQIENGSYKVDANHIAKNMINFYKKQ</sequence>
<evidence type="ECO:0000259" key="7">
    <source>
        <dbReference type="Pfam" id="PF04316"/>
    </source>
</evidence>
<dbReference type="Proteomes" id="UP000501914">
    <property type="component" value="Chromosome"/>
</dbReference>
<keyword evidence="6" id="KW-0804">Transcription</keyword>
<dbReference type="GO" id="GO:0044781">
    <property type="term" value="P:bacterial-type flagellum organization"/>
    <property type="evidence" value="ECO:0007669"/>
    <property type="project" value="UniProtKB-KW"/>
</dbReference>
<dbReference type="OrthoDB" id="2991036at2"/>
<dbReference type="NCBIfam" id="TIGR03824">
    <property type="entry name" value="FlgM_jcvi"/>
    <property type="match status" value="1"/>
</dbReference>
<reference evidence="8 9" key="1">
    <citation type="submission" date="2020-02" db="EMBL/GenBank/DDBJ databases">
        <title>Genome sequencing, annotation and comparative genomic analysis of Bacillus tequilensis EA-CB0015, an effective biological control agent against Pseudocercospora fijiensis in banana plants.</title>
        <authorList>
            <person name="Cuellar-Gaviria T.Z."/>
            <person name="Ju K.-S."/>
            <person name="Villegas-Escobar V."/>
        </authorList>
    </citation>
    <scope>NUCLEOTIDE SEQUENCE [LARGE SCALE GENOMIC DNA]</scope>
    <source>
        <strain evidence="8 9">EA-CB0015</strain>
    </source>
</reference>
<dbReference type="AlphaFoldDB" id="A0A6H0WN72"/>